<dbReference type="Proteomes" id="UP000319836">
    <property type="component" value="Unassembled WGS sequence"/>
</dbReference>
<sequence length="848" mass="93392">MSTSRSFVGSSSSRTLAPVSSQRAATFFVATGTGGLFKTGNAGTTWSPLFDKQPVASIGAVAVWRKNADVVWVGTGEANSRNSSSWGNGVYRSNDGGSTWKRLGLEPTRNIARVVLDPADSNVAYVAALGRLWGDNPERGVFRTRDGGKTWQHVLKVDARTGAVDLVMDPSDSKVLYAAMYTRRRTPWSFSSGGTTGGIFKTTDGGASWKKLTAGLPGETGRIGLAIYARRPSWVYAVIESDEGGHIGDFEDKSRAGGVFLSHDGGAHWERLSPVTPRPFYFSQIRVQPNDSSRVYVLGYDLLISDDGGRRFHAGVTRVVHGDCHAMWIDPLDGDHLLLGTDGGVYQSHDRGATWDFLNNLAIGEFYDVALDNRVPYRVYGGLQDNQSWGGPSQTRWKPDSFDGEDLTNGITNSDWYCLGGGDGFHVAVDPTDPDIVYFESQGAELQRVNLATGKMRYCKPSNKEGESIFRFNWNTPFEISPHDPTVLWLGGNSLFRLYERGDKWERVSPDLTTRDPDRMVTGGSRAETYCTIVALAESPKKKGMVWVGTDDGKLWVTPDGGQHWNELTKNLKGVPPGLYVTCIEPSHHDANVAFVTIDGHRSDVIAPFVLETRDAGRSWTSIAGDLPKDLIVHCVREDSENPRLVFAGTEFGLYVSLEGGTHWMKMQGLPTVAVDDIAIHPRDRDLVIGTHGRSVWVIDDITPLERWTPRALSDSITAFEPRAATAFYYRDLGGLWSQKIFSANNPPFGAMFHYFLRQDVGEGVSVTIADAKGHTIRKLEGPGTPGLHRLVWDLQEDPKQRIARPEWSDQPDFLPPGRYTVTFGYGNQEIKRTLEVKHAPGVADPGF</sequence>
<evidence type="ECO:0000313" key="3">
    <source>
        <dbReference type="EMBL" id="TMQ71127.1"/>
    </source>
</evidence>
<reference evidence="3 4" key="1">
    <citation type="journal article" date="2019" name="Nat. Microbiol.">
        <title>Mediterranean grassland soil C-N compound turnover is dependent on rainfall and depth, and is mediated by genomically divergent microorganisms.</title>
        <authorList>
            <person name="Diamond S."/>
            <person name="Andeer P.F."/>
            <person name="Li Z."/>
            <person name="Crits-Christoph A."/>
            <person name="Burstein D."/>
            <person name="Anantharaman K."/>
            <person name="Lane K.R."/>
            <person name="Thomas B.C."/>
            <person name="Pan C."/>
            <person name="Northen T.R."/>
            <person name="Banfield J.F."/>
        </authorList>
    </citation>
    <scope>NUCLEOTIDE SEQUENCE [LARGE SCALE GENOMIC DNA]</scope>
    <source>
        <strain evidence="3">WS_10</strain>
    </source>
</reference>
<dbReference type="EMBL" id="VBPA01000149">
    <property type="protein sequence ID" value="TMQ71127.1"/>
    <property type="molecule type" value="Genomic_DNA"/>
</dbReference>
<keyword evidence="1" id="KW-0677">Repeat</keyword>
<dbReference type="SUPFAM" id="SSF110296">
    <property type="entry name" value="Oligoxyloglucan reducing end-specific cellobiohydrolase"/>
    <property type="match status" value="1"/>
</dbReference>
<dbReference type="InterPro" id="IPR036278">
    <property type="entry name" value="Sialidase_sf"/>
</dbReference>
<proteinExistence type="predicted"/>
<dbReference type="PANTHER" id="PTHR43739:SF5">
    <property type="entry name" value="EXO-ALPHA-SIALIDASE"/>
    <property type="match status" value="1"/>
</dbReference>
<feature type="domain" description="Sortilin N-terminal" evidence="2">
    <location>
        <begin position="90"/>
        <end position="214"/>
    </location>
</feature>
<accession>A0A538U5I6</accession>
<dbReference type="AlphaFoldDB" id="A0A538U5I6"/>
<dbReference type="GO" id="GO:0010411">
    <property type="term" value="P:xyloglucan metabolic process"/>
    <property type="evidence" value="ECO:0007669"/>
    <property type="project" value="TreeGrafter"/>
</dbReference>
<name>A0A538U5I6_UNCEI</name>
<dbReference type="InterPro" id="IPR031778">
    <property type="entry name" value="Sortilin_N"/>
</dbReference>
<evidence type="ECO:0000313" key="4">
    <source>
        <dbReference type="Proteomes" id="UP000319836"/>
    </source>
</evidence>
<evidence type="ECO:0000256" key="1">
    <source>
        <dbReference type="ARBA" id="ARBA00022737"/>
    </source>
</evidence>
<dbReference type="InterPro" id="IPR015943">
    <property type="entry name" value="WD40/YVTN_repeat-like_dom_sf"/>
</dbReference>
<comment type="caution">
    <text evidence="3">The sequence shown here is derived from an EMBL/GenBank/DDBJ whole genome shotgun (WGS) entry which is preliminary data.</text>
</comment>
<dbReference type="Pfam" id="PF15902">
    <property type="entry name" value="Sortilin-Vps10"/>
    <property type="match status" value="1"/>
</dbReference>
<dbReference type="SUPFAM" id="SSF50939">
    <property type="entry name" value="Sialidases"/>
    <property type="match status" value="1"/>
</dbReference>
<dbReference type="InterPro" id="IPR052025">
    <property type="entry name" value="Xyloglucanase_GH74"/>
</dbReference>
<dbReference type="CDD" id="cd15482">
    <property type="entry name" value="Sialidase_non-viral"/>
    <property type="match status" value="1"/>
</dbReference>
<protein>
    <recommendedName>
        <fullName evidence="2">Sortilin N-terminal domain-containing protein</fullName>
    </recommendedName>
</protein>
<evidence type="ECO:0000259" key="2">
    <source>
        <dbReference type="Pfam" id="PF15902"/>
    </source>
</evidence>
<organism evidence="3 4">
    <name type="scientific">Eiseniibacteriota bacterium</name>
    <dbReference type="NCBI Taxonomy" id="2212470"/>
    <lineage>
        <taxon>Bacteria</taxon>
        <taxon>Candidatus Eiseniibacteriota</taxon>
    </lineage>
</organism>
<dbReference type="Gene3D" id="2.130.10.10">
    <property type="entry name" value="YVTN repeat-like/Quinoprotein amine dehydrogenase"/>
    <property type="match status" value="5"/>
</dbReference>
<dbReference type="PANTHER" id="PTHR43739">
    <property type="entry name" value="XYLOGLUCANASE (EUROFUNG)"/>
    <property type="match status" value="1"/>
</dbReference>
<gene>
    <name evidence="3" type="ORF">E6K80_06485</name>
</gene>